<dbReference type="Proteomes" id="UP000654075">
    <property type="component" value="Unassembled WGS sequence"/>
</dbReference>
<accession>A0A813DDU6</accession>
<feature type="non-terminal residue" evidence="3">
    <location>
        <position position="136"/>
    </location>
</feature>
<feature type="transmembrane region" description="Helical" evidence="2">
    <location>
        <begin position="116"/>
        <end position="135"/>
    </location>
</feature>
<gene>
    <name evidence="3" type="ORF">PGLA1383_LOCUS3055</name>
</gene>
<keyword evidence="2" id="KW-0472">Membrane</keyword>
<evidence type="ECO:0000256" key="1">
    <source>
        <dbReference type="SAM" id="MobiDB-lite"/>
    </source>
</evidence>
<feature type="compositionally biased region" description="Low complexity" evidence="1">
    <location>
        <begin position="14"/>
        <end position="28"/>
    </location>
</feature>
<evidence type="ECO:0000313" key="4">
    <source>
        <dbReference type="Proteomes" id="UP000654075"/>
    </source>
</evidence>
<evidence type="ECO:0000313" key="3">
    <source>
        <dbReference type="EMBL" id="CAE8584113.1"/>
    </source>
</evidence>
<protein>
    <submittedName>
        <fullName evidence="3">Uncharacterized protein</fullName>
    </submittedName>
</protein>
<keyword evidence="2" id="KW-0812">Transmembrane</keyword>
<comment type="caution">
    <text evidence="3">The sequence shown here is derived from an EMBL/GenBank/DDBJ whole genome shotgun (WGS) entry which is preliminary data.</text>
</comment>
<reference evidence="3" key="1">
    <citation type="submission" date="2021-02" db="EMBL/GenBank/DDBJ databases">
        <authorList>
            <person name="Dougan E. K."/>
            <person name="Rhodes N."/>
            <person name="Thang M."/>
            <person name="Chan C."/>
        </authorList>
    </citation>
    <scope>NUCLEOTIDE SEQUENCE</scope>
</reference>
<sequence length="136" mass="14580">AGASDAKLEGLEGSSSSAKVKMASAAASEPKDSRSSWCRSSLLQVLQLRCASPRWWRSPASATMWLLLEGHALVSLLGRRSRGSRGFAVRVATALSVGKQRGQDYEQALQEVEVRILSLAIGALALLVFSCCYLLL</sequence>
<feature type="compositionally biased region" description="Basic and acidic residues" evidence="1">
    <location>
        <begin position="1"/>
        <end position="10"/>
    </location>
</feature>
<evidence type="ECO:0000256" key="2">
    <source>
        <dbReference type="SAM" id="Phobius"/>
    </source>
</evidence>
<keyword evidence="2" id="KW-1133">Transmembrane helix</keyword>
<dbReference type="AlphaFoldDB" id="A0A813DDU6"/>
<organism evidence="3 4">
    <name type="scientific">Polarella glacialis</name>
    <name type="common">Dinoflagellate</name>
    <dbReference type="NCBI Taxonomy" id="89957"/>
    <lineage>
        <taxon>Eukaryota</taxon>
        <taxon>Sar</taxon>
        <taxon>Alveolata</taxon>
        <taxon>Dinophyceae</taxon>
        <taxon>Suessiales</taxon>
        <taxon>Suessiaceae</taxon>
        <taxon>Polarella</taxon>
    </lineage>
</organism>
<keyword evidence="4" id="KW-1185">Reference proteome</keyword>
<dbReference type="EMBL" id="CAJNNV010001016">
    <property type="protein sequence ID" value="CAE8584113.1"/>
    <property type="molecule type" value="Genomic_DNA"/>
</dbReference>
<proteinExistence type="predicted"/>
<feature type="region of interest" description="Disordered" evidence="1">
    <location>
        <begin position="1"/>
        <end position="35"/>
    </location>
</feature>
<name>A0A813DDU6_POLGL</name>